<keyword evidence="2" id="KW-0800">Toxin</keyword>
<evidence type="ECO:0008006" key="9">
    <source>
        <dbReference type="Google" id="ProtNLM"/>
    </source>
</evidence>
<evidence type="ECO:0000256" key="2">
    <source>
        <dbReference type="ARBA" id="ARBA00022656"/>
    </source>
</evidence>
<dbReference type="Pfam" id="PF04830">
    <property type="entry name" value="DUF637"/>
    <property type="match status" value="1"/>
</dbReference>
<evidence type="ECO:0000259" key="6">
    <source>
        <dbReference type="Pfam" id="PF04830"/>
    </source>
</evidence>
<organism evidence="7 8">
    <name type="scientific">Variovorax defluvii</name>
    <dbReference type="NCBI Taxonomy" id="913761"/>
    <lineage>
        <taxon>Bacteria</taxon>
        <taxon>Pseudomonadati</taxon>
        <taxon>Pseudomonadota</taxon>
        <taxon>Betaproteobacteria</taxon>
        <taxon>Burkholderiales</taxon>
        <taxon>Comamonadaceae</taxon>
        <taxon>Variovorax</taxon>
    </lineage>
</organism>
<evidence type="ECO:0000256" key="1">
    <source>
        <dbReference type="ARBA" id="ARBA00004219"/>
    </source>
</evidence>
<proteinExistence type="predicted"/>
<evidence type="ECO:0000313" key="7">
    <source>
        <dbReference type="EMBL" id="GAA4340146.1"/>
    </source>
</evidence>
<gene>
    <name evidence="7" type="ORF">GCM10023165_19910</name>
</gene>
<sequence length="559" mass="56925">MGRSDSIKAIATSMLTAGLIEGLHSSGLVPENIAHATNGSARLPDQLRRQLIDNAAASVVRSAVNGTSLEGELRQGLANAVLNTGAAQSAFAIGDNGPQGSQRLNAFAAEVAHAIAGCVVGAGRSGSANGCAPGAFGAVVGHLTAQWVNPTGDPGLATETLAASQLMAGIAGAIAGGEEWDVYVASRAGVNAAENNWLSGQQRTRARRAANAAQIDAWANADAAQQRTLDALTAARDAAAIAGTPDESRAAYQQLKSATANASALAQDLRAAGDSSGAAFVSRQLLGGTVAMQQLGAQLGLPLEFTSEQRLALANAYSELGMALAGAEGGLASGSLGGRIAASMPRMGNDATETTIRGAINSELAIQNNFYRDGAIADPAQPMSMAGPWRPSAFLAANEADILVSNSVPASIRITGRTSANTGNASAVADGYEPPYIPGTSIIQGTTTEPTSFSRVYVDQIGRSNQVGAWLLRSEDIAGLSAEQIASKFGLPQVPTMITDATIPAGTPLNISAANGISPWANRGIYTGGNGGGGGVQYELDLPRRDIDPGWFTNERPLK</sequence>
<feature type="domain" description="DUF637" evidence="6">
    <location>
        <begin position="1"/>
        <end position="135"/>
    </location>
</feature>
<comment type="caution">
    <text evidence="7">The sequence shown here is derived from an EMBL/GenBank/DDBJ whole genome shotgun (WGS) entry which is preliminary data.</text>
</comment>
<evidence type="ECO:0000256" key="3">
    <source>
        <dbReference type="ARBA" id="ARBA00022913"/>
    </source>
</evidence>
<keyword evidence="3" id="KW-1266">Target cell cytoplasm</keyword>
<feature type="domain" description="VENN motif-containing" evidence="5">
    <location>
        <begin position="162"/>
        <end position="199"/>
    </location>
</feature>
<dbReference type="RefSeq" id="WP_345537577.1">
    <property type="nucleotide sequence ID" value="NZ_BAABGJ010000016.1"/>
</dbReference>
<dbReference type="Proteomes" id="UP001500975">
    <property type="component" value="Unassembled WGS sequence"/>
</dbReference>
<evidence type="ECO:0000256" key="4">
    <source>
        <dbReference type="ARBA" id="ARBA00023026"/>
    </source>
</evidence>
<evidence type="ECO:0000259" key="5">
    <source>
        <dbReference type="Pfam" id="PF04829"/>
    </source>
</evidence>
<keyword evidence="8" id="KW-1185">Reference proteome</keyword>
<dbReference type="Pfam" id="PF04829">
    <property type="entry name" value="PT-VENN"/>
    <property type="match status" value="1"/>
</dbReference>
<evidence type="ECO:0000313" key="8">
    <source>
        <dbReference type="Proteomes" id="UP001500975"/>
    </source>
</evidence>
<name>A0ABP8HJ87_9BURK</name>
<keyword evidence="4" id="KW-0843">Virulence</keyword>
<dbReference type="InterPro" id="IPR006915">
    <property type="entry name" value="DUF637_hemagglutn_put"/>
</dbReference>
<comment type="subcellular location">
    <subcellularLocation>
        <location evidence="1">Target cell</location>
        <location evidence="1">Target cell cytoplasm</location>
    </subcellularLocation>
</comment>
<accession>A0ABP8HJ87</accession>
<protein>
    <recommendedName>
        <fullName evidence="9">Toxin CdiA</fullName>
    </recommendedName>
</protein>
<dbReference type="EMBL" id="BAABGJ010000016">
    <property type="protein sequence ID" value="GAA4340146.1"/>
    <property type="molecule type" value="Genomic_DNA"/>
</dbReference>
<reference evidence="8" key="1">
    <citation type="journal article" date="2019" name="Int. J. Syst. Evol. Microbiol.">
        <title>The Global Catalogue of Microorganisms (GCM) 10K type strain sequencing project: providing services to taxonomists for standard genome sequencing and annotation.</title>
        <authorList>
            <consortium name="The Broad Institute Genomics Platform"/>
            <consortium name="The Broad Institute Genome Sequencing Center for Infectious Disease"/>
            <person name="Wu L."/>
            <person name="Ma J."/>
        </authorList>
    </citation>
    <scope>NUCLEOTIDE SEQUENCE [LARGE SCALE GENOMIC DNA]</scope>
    <source>
        <strain evidence="8">JCM 17804</strain>
    </source>
</reference>
<dbReference type="InterPro" id="IPR006914">
    <property type="entry name" value="VENN_dom"/>
</dbReference>